<keyword evidence="2" id="KW-1133">Transmembrane helix</keyword>
<keyword evidence="2" id="KW-0812">Transmembrane</keyword>
<comment type="caution">
    <text evidence="3">The sequence shown here is derived from an EMBL/GenBank/DDBJ whole genome shotgun (WGS) entry which is preliminary data.</text>
</comment>
<evidence type="ECO:0000256" key="1">
    <source>
        <dbReference type="SAM" id="Coils"/>
    </source>
</evidence>
<gene>
    <name evidence="3" type="ORF">BCT23_20360</name>
</gene>
<feature type="coiled-coil region" evidence="1">
    <location>
        <begin position="72"/>
        <end position="107"/>
    </location>
</feature>
<accession>A0A2N7L845</accession>
<sequence>MALATIATVASLATEFGPAVLRGIGSLFGGKTEDVAKDLANLVDHVDSSVNGKQAKAQKVEQLVAQLPPDALVELEKIKAELEKEKNRRLELQLSDKQAEHSETQTTIRAGDTAEDKYVRHTRPKGARLSLYACIAYIFAFDALAAFDKGDGANMEFAGILIAPFLTYMGWRTMDKRGHTTAIKNAFKQGLTPLKRPRVKGAR</sequence>
<dbReference type="EMBL" id="MDAL01000033">
    <property type="protein sequence ID" value="PMN90306.1"/>
    <property type="molecule type" value="Genomic_DNA"/>
</dbReference>
<feature type="transmembrane region" description="Helical" evidence="2">
    <location>
        <begin position="129"/>
        <end position="147"/>
    </location>
</feature>
<dbReference type="RefSeq" id="WP_199181438.1">
    <property type="nucleotide sequence ID" value="NZ_MDAL01000033.1"/>
</dbReference>
<organism evidence="3 4">
    <name type="scientific">Enterovibrio norvegicus</name>
    <dbReference type="NCBI Taxonomy" id="188144"/>
    <lineage>
        <taxon>Bacteria</taxon>
        <taxon>Pseudomonadati</taxon>
        <taxon>Pseudomonadota</taxon>
        <taxon>Gammaproteobacteria</taxon>
        <taxon>Vibrionales</taxon>
        <taxon>Vibrionaceae</taxon>
        <taxon>Enterovibrio</taxon>
    </lineage>
</organism>
<protein>
    <submittedName>
        <fullName evidence="3">Uncharacterized protein</fullName>
    </submittedName>
</protein>
<keyword evidence="1" id="KW-0175">Coiled coil</keyword>
<dbReference type="AlphaFoldDB" id="A0A2N7L845"/>
<evidence type="ECO:0000313" key="4">
    <source>
        <dbReference type="Proteomes" id="UP000235387"/>
    </source>
</evidence>
<keyword evidence="2" id="KW-0472">Membrane</keyword>
<dbReference type="Proteomes" id="UP000235387">
    <property type="component" value="Unassembled WGS sequence"/>
</dbReference>
<name>A0A2N7L845_9GAMM</name>
<reference evidence="4" key="1">
    <citation type="submission" date="2016-07" db="EMBL/GenBank/DDBJ databases">
        <title>Nontailed viruses are major unrecognized killers of bacteria in the ocean.</title>
        <authorList>
            <person name="Kauffman K."/>
            <person name="Hussain F."/>
            <person name="Yang J."/>
            <person name="Arevalo P."/>
            <person name="Brown J."/>
            <person name="Cutler M."/>
            <person name="Kelly L."/>
            <person name="Polz M.F."/>
        </authorList>
    </citation>
    <scope>NUCLEOTIDE SEQUENCE [LARGE SCALE GENOMIC DNA]</scope>
    <source>
        <strain evidence="4">10N.261.45.A10</strain>
    </source>
</reference>
<feature type="transmembrane region" description="Helical" evidence="2">
    <location>
        <begin position="153"/>
        <end position="171"/>
    </location>
</feature>
<proteinExistence type="predicted"/>
<evidence type="ECO:0000256" key="2">
    <source>
        <dbReference type="SAM" id="Phobius"/>
    </source>
</evidence>
<evidence type="ECO:0000313" key="3">
    <source>
        <dbReference type="EMBL" id="PMN90306.1"/>
    </source>
</evidence>